<dbReference type="SUPFAM" id="SSF50998">
    <property type="entry name" value="Quinoprotein alcohol dehydrogenase-like"/>
    <property type="match status" value="1"/>
</dbReference>
<feature type="transmembrane region" description="Helical" evidence="1">
    <location>
        <begin position="18"/>
        <end position="39"/>
    </location>
</feature>
<evidence type="ECO:0000313" key="3">
    <source>
        <dbReference type="Proteomes" id="UP001597277"/>
    </source>
</evidence>
<dbReference type="InterPro" id="IPR011047">
    <property type="entry name" value="Quinoprotein_ADH-like_sf"/>
</dbReference>
<dbReference type="Proteomes" id="UP001597277">
    <property type="component" value="Unassembled WGS sequence"/>
</dbReference>
<protein>
    <recommendedName>
        <fullName evidence="4">PQQ-binding-like beta-propeller repeat protein</fullName>
    </recommendedName>
</protein>
<keyword evidence="1" id="KW-0812">Transmembrane</keyword>
<dbReference type="InterPro" id="IPR015943">
    <property type="entry name" value="WD40/YVTN_repeat-like_dom_sf"/>
</dbReference>
<keyword evidence="1" id="KW-0472">Membrane</keyword>
<organism evidence="2 3">
    <name type="scientific">Georgenia deserti</name>
    <dbReference type="NCBI Taxonomy" id="2093781"/>
    <lineage>
        <taxon>Bacteria</taxon>
        <taxon>Bacillati</taxon>
        <taxon>Actinomycetota</taxon>
        <taxon>Actinomycetes</taxon>
        <taxon>Micrococcales</taxon>
        <taxon>Bogoriellaceae</taxon>
        <taxon>Georgenia</taxon>
    </lineage>
</organism>
<accession>A0ABW4L4N5</accession>
<evidence type="ECO:0008006" key="4">
    <source>
        <dbReference type="Google" id="ProtNLM"/>
    </source>
</evidence>
<reference evidence="3" key="1">
    <citation type="journal article" date="2019" name="Int. J. Syst. Evol. Microbiol.">
        <title>The Global Catalogue of Microorganisms (GCM) 10K type strain sequencing project: providing services to taxonomists for standard genome sequencing and annotation.</title>
        <authorList>
            <consortium name="The Broad Institute Genomics Platform"/>
            <consortium name="The Broad Institute Genome Sequencing Center for Infectious Disease"/>
            <person name="Wu L."/>
            <person name="Ma J."/>
        </authorList>
    </citation>
    <scope>NUCLEOTIDE SEQUENCE [LARGE SCALE GENOMIC DNA]</scope>
    <source>
        <strain evidence="3">JCM 17130</strain>
    </source>
</reference>
<evidence type="ECO:0000313" key="2">
    <source>
        <dbReference type="EMBL" id="MFD1718295.1"/>
    </source>
</evidence>
<keyword evidence="3" id="KW-1185">Reference proteome</keyword>
<evidence type="ECO:0000256" key="1">
    <source>
        <dbReference type="SAM" id="Phobius"/>
    </source>
</evidence>
<proteinExistence type="predicted"/>
<keyword evidence="1" id="KW-1133">Transmembrane helix</keyword>
<sequence>MGERPVVRARPRHRLTRLVLTCAAIAAVVAVAVVGWARWSVADGGADWTAHVPGVVRVADHDARRVLLATDDGFTVLDRRDGTVRADRQLDVTAADYAFVDGGVLVSGADALGVVTDGGEWAWREETPDRSIVAVGPARDVVVLRDAATEMLLGRDARTGEDRWAHPAVGIARPSTEPRSLVAARLRGTVGRTLVRVADGTAVGATSPTATVRTGRDAAVVHDGCDLQIVRQGGEVVPVDGPGEASACTVTAPAGEYAYVEVDRSQLFALDLASASMRALPLAADAATRPYLHDAGRWLPAASPTGLVVGDAATGQLASSPVATGPWPPERTLPAVGPDAVLAPARPEWWARTVGGADGPALMLRRPDGREVATYQTDGADVREAQVLGRREAVLVRDDGEVAMVR</sequence>
<name>A0ABW4L4N5_9MICO</name>
<gene>
    <name evidence="2" type="ORF">ACFSE6_10645</name>
</gene>
<dbReference type="Gene3D" id="2.130.10.10">
    <property type="entry name" value="YVTN repeat-like/Quinoprotein amine dehydrogenase"/>
    <property type="match status" value="1"/>
</dbReference>
<dbReference type="EMBL" id="JBHUEE010000005">
    <property type="protein sequence ID" value="MFD1718295.1"/>
    <property type="molecule type" value="Genomic_DNA"/>
</dbReference>
<comment type="caution">
    <text evidence="2">The sequence shown here is derived from an EMBL/GenBank/DDBJ whole genome shotgun (WGS) entry which is preliminary data.</text>
</comment>
<dbReference type="RefSeq" id="WP_388006302.1">
    <property type="nucleotide sequence ID" value="NZ_JBHUEE010000005.1"/>
</dbReference>